<evidence type="ECO:0000256" key="5">
    <source>
        <dbReference type="ARBA" id="ARBA00022801"/>
    </source>
</evidence>
<comment type="caution">
    <text evidence="9">The sequence shown here is derived from an EMBL/GenBank/DDBJ whole genome shotgun (WGS) entry which is preliminary data.</text>
</comment>
<keyword evidence="6" id="KW-0695">RNA-directed DNA polymerase</keyword>
<dbReference type="InterPro" id="IPR041373">
    <property type="entry name" value="RT_RNaseH"/>
</dbReference>
<dbReference type="FunFam" id="3.10.20.370:FF:000001">
    <property type="entry name" value="Retrovirus-related Pol polyprotein from transposon 17.6-like protein"/>
    <property type="match status" value="1"/>
</dbReference>
<keyword evidence="1" id="KW-0808">Transferase</keyword>
<keyword evidence="4" id="KW-0255">Endonuclease</keyword>
<evidence type="ECO:0000313" key="9">
    <source>
        <dbReference type="EMBL" id="KAF2891999.1"/>
    </source>
</evidence>
<evidence type="ECO:0000256" key="6">
    <source>
        <dbReference type="ARBA" id="ARBA00022918"/>
    </source>
</evidence>
<feature type="compositionally biased region" description="Polar residues" evidence="7">
    <location>
        <begin position="291"/>
        <end position="305"/>
    </location>
</feature>
<dbReference type="Proteomes" id="UP000801492">
    <property type="component" value="Unassembled WGS sequence"/>
</dbReference>
<keyword evidence="10" id="KW-1185">Reference proteome</keyword>
<feature type="domain" description="Reverse transcriptase RNase H-like" evidence="8">
    <location>
        <begin position="21"/>
        <end position="123"/>
    </location>
</feature>
<name>A0A8K0CQZ5_IGNLU</name>
<accession>A0A8K0CQZ5</accession>
<dbReference type="AlphaFoldDB" id="A0A8K0CQZ5"/>
<evidence type="ECO:0000256" key="2">
    <source>
        <dbReference type="ARBA" id="ARBA00022695"/>
    </source>
</evidence>
<dbReference type="InterPro" id="IPR043502">
    <property type="entry name" value="DNA/RNA_pol_sf"/>
</dbReference>
<feature type="region of interest" description="Disordered" evidence="7">
    <location>
        <begin position="278"/>
        <end position="305"/>
    </location>
</feature>
<dbReference type="OrthoDB" id="6817932at2759"/>
<keyword evidence="2" id="KW-0548">Nucleotidyltransferase</keyword>
<dbReference type="Gene3D" id="3.10.20.370">
    <property type="match status" value="1"/>
</dbReference>
<dbReference type="GO" id="GO:0003964">
    <property type="term" value="F:RNA-directed DNA polymerase activity"/>
    <property type="evidence" value="ECO:0007669"/>
    <property type="project" value="UniProtKB-KW"/>
</dbReference>
<gene>
    <name evidence="9" type="ORF">ILUMI_14174</name>
</gene>
<feature type="non-terminal residue" evidence="9">
    <location>
        <position position="326"/>
    </location>
</feature>
<dbReference type="GO" id="GO:0004519">
    <property type="term" value="F:endonuclease activity"/>
    <property type="evidence" value="ECO:0007669"/>
    <property type="project" value="UniProtKB-KW"/>
</dbReference>
<dbReference type="Gene3D" id="1.10.340.70">
    <property type="match status" value="1"/>
</dbReference>
<evidence type="ECO:0000256" key="1">
    <source>
        <dbReference type="ARBA" id="ARBA00022679"/>
    </source>
</evidence>
<dbReference type="Pfam" id="PF17917">
    <property type="entry name" value="RT_RNaseH"/>
    <property type="match status" value="1"/>
</dbReference>
<dbReference type="InterPro" id="IPR050951">
    <property type="entry name" value="Retrovirus_Pol_polyprotein"/>
</dbReference>
<dbReference type="PANTHER" id="PTHR37984:SF5">
    <property type="entry name" value="PROTEIN NYNRIN-LIKE"/>
    <property type="match status" value="1"/>
</dbReference>
<evidence type="ECO:0000256" key="7">
    <source>
        <dbReference type="SAM" id="MobiDB-lite"/>
    </source>
</evidence>
<keyword evidence="3" id="KW-0540">Nuclease</keyword>
<evidence type="ECO:0000256" key="3">
    <source>
        <dbReference type="ARBA" id="ARBA00022722"/>
    </source>
</evidence>
<evidence type="ECO:0000256" key="4">
    <source>
        <dbReference type="ARBA" id="ARBA00022759"/>
    </source>
</evidence>
<evidence type="ECO:0000259" key="8">
    <source>
        <dbReference type="Pfam" id="PF17917"/>
    </source>
</evidence>
<dbReference type="PANTHER" id="PTHR37984">
    <property type="entry name" value="PROTEIN CBG26694"/>
    <property type="match status" value="1"/>
</dbReference>
<dbReference type="EMBL" id="VTPC01016632">
    <property type="protein sequence ID" value="KAF2891999.1"/>
    <property type="molecule type" value="Genomic_DNA"/>
</dbReference>
<dbReference type="SUPFAM" id="SSF56672">
    <property type="entry name" value="DNA/RNA polymerases"/>
    <property type="match status" value="1"/>
</dbReference>
<dbReference type="GO" id="GO:0016787">
    <property type="term" value="F:hydrolase activity"/>
    <property type="evidence" value="ECO:0007669"/>
    <property type="project" value="UniProtKB-KW"/>
</dbReference>
<dbReference type="CDD" id="cd09274">
    <property type="entry name" value="RNase_HI_RT_Ty3"/>
    <property type="match status" value="1"/>
</dbReference>
<proteinExistence type="predicted"/>
<protein>
    <recommendedName>
        <fullName evidence="8">Reverse transcriptase RNase H-like domain-containing protein</fullName>
    </recommendedName>
</protein>
<evidence type="ECO:0000313" key="10">
    <source>
        <dbReference type="Proteomes" id="UP000801492"/>
    </source>
</evidence>
<keyword evidence="5" id="KW-0378">Hydrolase</keyword>
<organism evidence="9 10">
    <name type="scientific">Ignelater luminosus</name>
    <name type="common">Cucubano</name>
    <name type="synonym">Pyrophorus luminosus</name>
    <dbReference type="NCBI Taxonomy" id="2038154"/>
    <lineage>
        <taxon>Eukaryota</taxon>
        <taxon>Metazoa</taxon>
        <taxon>Ecdysozoa</taxon>
        <taxon>Arthropoda</taxon>
        <taxon>Hexapoda</taxon>
        <taxon>Insecta</taxon>
        <taxon>Pterygota</taxon>
        <taxon>Neoptera</taxon>
        <taxon>Endopterygota</taxon>
        <taxon>Coleoptera</taxon>
        <taxon>Polyphaga</taxon>
        <taxon>Elateriformia</taxon>
        <taxon>Elateroidea</taxon>
        <taxon>Elateridae</taxon>
        <taxon>Agrypninae</taxon>
        <taxon>Pyrophorini</taxon>
        <taxon>Ignelater</taxon>
    </lineage>
</organism>
<sequence length="326" mass="36764">RVFDQLKKAVISPPILQQADESLPFKIRTDASGYALGAVLLQGEGHEEKPIEYASRLMTPAERNYDTTQREALAVVWACHKFRGYIEGNEVEIASDRQPLRWLLSLKSPTGRLARWALALQSYNIKISYVPGKSNVIADTLSRPIHTEEDDNLCSLCTVSLQPPHHGSREIREKQLEDPNVRKIIECFEGPSETPDLANWLDRGYLMDNGILYRSQPDELEDGAQLVIPKEERQKILYEYHDKPEAGHYGTYHVSDLSEYRQPQNGPVPESVKLLRKRGRPPKKALLHGSGTDSCNSVSSRGGDCNTSTINLTRSGRRVRAPAFYE</sequence>
<reference evidence="9" key="1">
    <citation type="submission" date="2019-08" db="EMBL/GenBank/DDBJ databases">
        <title>The genome of the North American firefly Photinus pyralis.</title>
        <authorList>
            <consortium name="Photinus pyralis genome working group"/>
            <person name="Fallon T.R."/>
            <person name="Sander Lower S.E."/>
            <person name="Weng J.-K."/>
        </authorList>
    </citation>
    <scope>NUCLEOTIDE SEQUENCE</scope>
    <source>
        <strain evidence="9">TRF0915ILg1</strain>
        <tissue evidence="9">Whole body</tissue>
    </source>
</reference>